<dbReference type="Pfam" id="PF07713">
    <property type="entry name" value="DUF1604"/>
    <property type="match status" value="1"/>
</dbReference>
<dbReference type="InterPro" id="IPR000467">
    <property type="entry name" value="G_patch_dom"/>
</dbReference>
<protein>
    <recommendedName>
        <fullName evidence="2">G-patch domain-containing protein</fullName>
    </recommendedName>
</protein>
<evidence type="ECO:0000256" key="1">
    <source>
        <dbReference type="SAM" id="MobiDB-lite"/>
    </source>
</evidence>
<dbReference type="RefSeq" id="XP_041285231.1">
    <property type="nucleotide sequence ID" value="XM_041439279.1"/>
</dbReference>
<feature type="region of interest" description="Disordered" evidence="1">
    <location>
        <begin position="866"/>
        <end position="891"/>
    </location>
</feature>
<accession>A0A9P7ERW4</accession>
<feature type="region of interest" description="Disordered" evidence="1">
    <location>
        <begin position="382"/>
        <end position="407"/>
    </location>
</feature>
<feature type="compositionally biased region" description="Basic and acidic residues" evidence="1">
    <location>
        <begin position="93"/>
        <end position="108"/>
    </location>
</feature>
<dbReference type="GO" id="GO:0005634">
    <property type="term" value="C:nucleus"/>
    <property type="evidence" value="ECO:0007669"/>
    <property type="project" value="TreeGrafter"/>
</dbReference>
<dbReference type="Pfam" id="PF26093">
    <property type="entry name" value="HTH_TGH"/>
    <property type="match status" value="1"/>
</dbReference>
<feature type="domain" description="G-patch" evidence="2">
    <location>
        <begin position="167"/>
        <end position="187"/>
    </location>
</feature>
<dbReference type="InterPro" id="IPR011666">
    <property type="entry name" value="DUF1604"/>
</dbReference>
<organism evidence="3 4">
    <name type="scientific">Suillus discolor</name>
    <dbReference type="NCBI Taxonomy" id="1912936"/>
    <lineage>
        <taxon>Eukaryota</taxon>
        <taxon>Fungi</taxon>
        <taxon>Dikarya</taxon>
        <taxon>Basidiomycota</taxon>
        <taxon>Agaricomycotina</taxon>
        <taxon>Agaricomycetes</taxon>
        <taxon>Agaricomycetidae</taxon>
        <taxon>Boletales</taxon>
        <taxon>Suillineae</taxon>
        <taxon>Suillaceae</taxon>
        <taxon>Suillus</taxon>
    </lineage>
</organism>
<sequence>MSTARLKRKLGDLGIDTSSRKANENFCLIGTPLPPLEKSKDTGEFVPLWKQEVRDEKGRRRLHGAFTGGFSAGYFNTVGSKEGWTPSTFISSRSDRATNKNRPSRPEDFMDEEDLTGMRDDQKLVDEHEQMDLLGSTQDEISKRGVGTDDKDAITLALEQSLLPAPKDSVGARILKKMGWRIGQGVGPRITWRQREIAFGRNPDVPSDDIDEEAKKHLYAPRDTPLIIVERKDNFHGLGYDPGLGLHASLGVAPEASKQSSGPRLAGGFGLGALNDADDDDLDVYDHSQIHGRNHHAYDANDVHNEEHVLMSARSQGARDLGKTAQPQRPSTGKLVFRDGKPPLNGFIISEKPVAEDLCFPIPDVPKDWTPNPKRVWEMEKANSKDKENASIPPPSQTQSHAQWKKGISANQRGAALGETPLPSAPRSIFEYISKKDQERIKNIAASRFAPTSTSDDPSPGPSLPMPPTITHTEPHVAQAALHGFQPFTTDPTKQARYTAYLRAHANPGSGVIPPAQKPEQSAEEFAKEINDYAKSAALFRPVSGAMAGRFTSAAVLDLGPKIIEGLHTPAAQPEEGADNMDVAEEKPKEEVKEEAPKVHAARLGMYGVMTREVCTWQPARLLCKRFGVKEPDLDVPVDTSGPSAPETAAPEFTGAAPADEFAGASAGVTQVEGRGSGSSKRDVANIGMGEDDGQGDDVLTYERPGMDIFKAIFASDDEESDEEKDRIDDVDEVDEPPAVSAPAGPSKPGPDVKPPPSNGIVEDVDLATFKPTFIPRGSKPKDTEKKEKKKKKQKSSKGGILVSFDVEEDGGDSSLTAARQKHRDRDSERPRKKKRKDREGGGGEDMWVEKPAPDIVKALPVNLSLDSEDSQVSGQGSGPPRVRKRAIDFM</sequence>
<dbReference type="EMBL" id="JABBWM010000131">
    <property type="protein sequence ID" value="KAG2087524.1"/>
    <property type="molecule type" value="Genomic_DNA"/>
</dbReference>
<feature type="region of interest" description="Disordered" evidence="1">
    <location>
        <begin position="667"/>
        <end position="701"/>
    </location>
</feature>
<feature type="region of interest" description="Disordered" evidence="1">
    <location>
        <begin position="446"/>
        <end position="470"/>
    </location>
</feature>
<dbReference type="GO" id="GO:0003723">
    <property type="term" value="F:RNA binding"/>
    <property type="evidence" value="ECO:0007669"/>
    <property type="project" value="TreeGrafter"/>
</dbReference>
<dbReference type="GeneID" id="64701538"/>
<keyword evidence="4" id="KW-1185">Reference proteome</keyword>
<dbReference type="AlphaFoldDB" id="A0A9P7ERW4"/>
<feature type="region of interest" description="Disordered" evidence="1">
    <location>
        <begin position="318"/>
        <end position="338"/>
    </location>
</feature>
<evidence type="ECO:0000313" key="4">
    <source>
        <dbReference type="Proteomes" id="UP000823399"/>
    </source>
</evidence>
<dbReference type="PROSITE" id="PS50174">
    <property type="entry name" value="G_PATCH"/>
    <property type="match status" value="1"/>
</dbReference>
<dbReference type="Proteomes" id="UP000823399">
    <property type="component" value="Unassembled WGS sequence"/>
</dbReference>
<dbReference type="GO" id="GO:0006397">
    <property type="term" value="P:mRNA processing"/>
    <property type="evidence" value="ECO:0007669"/>
    <property type="project" value="InterPro"/>
</dbReference>
<name>A0A9P7ERW4_9AGAM</name>
<comment type="caution">
    <text evidence="3">The sequence shown here is derived from an EMBL/GenBank/DDBJ whole genome shotgun (WGS) entry which is preliminary data.</text>
</comment>
<dbReference type="Pfam" id="PF01585">
    <property type="entry name" value="G-patch"/>
    <property type="match status" value="1"/>
</dbReference>
<dbReference type="PANTHER" id="PTHR13384:SF19">
    <property type="entry name" value="G PATCH DOMAIN-CONTAINING PROTEIN 1"/>
    <property type="match status" value="1"/>
</dbReference>
<evidence type="ECO:0000313" key="3">
    <source>
        <dbReference type="EMBL" id="KAG2087524.1"/>
    </source>
</evidence>
<feature type="compositionally biased region" description="Acidic residues" evidence="1">
    <location>
        <begin position="716"/>
        <end position="736"/>
    </location>
</feature>
<dbReference type="OrthoDB" id="20507at2759"/>
<feature type="compositionally biased region" description="Pro residues" evidence="1">
    <location>
        <begin position="459"/>
        <end position="468"/>
    </location>
</feature>
<feature type="region of interest" description="Disordered" evidence="1">
    <location>
        <begin position="86"/>
        <end position="116"/>
    </location>
</feature>
<feature type="compositionally biased region" description="Pro residues" evidence="1">
    <location>
        <begin position="746"/>
        <end position="758"/>
    </location>
</feature>
<gene>
    <name evidence="3" type="ORF">F5147DRAFT_727717</name>
</gene>
<feature type="region of interest" description="Disordered" evidence="1">
    <location>
        <begin position="713"/>
        <end position="854"/>
    </location>
</feature>
<reference evidence="3" key="1">
    <citation type="journal article" date="2020" name="New Phytol.">
        <title>Comparative genomics reveals dynamic genome evolution in host specialist ectomycorrhizal fungi.</title>
        <authorList>
            <person name="Lofgren L.A."/>
            <person name="Nguyen N.H."/>
            <person name="Vilgalys R."/>
            <person name="Ruytinx J."/>
            <person name="Liao H.L."/>
            <person name="Branco S."/>
            <person name="Kuo A."/>
            <person name="LaButti K."/>
            <person name="Lipzen A."/>
            <person name="Andreopoulos W."/>
            <person name="Pangilinan J."/>
            <person name="Riley R."/>
            <person name="Hundley H."/>
            <person name="Na H."/>
            <person name="Barry K."/>
            <person name="Grigoriev I.V."/>
            <person name="Stajich J.E."/>
            <person name="Kennedy P.G."/>
        </authorList>
    </citation>
    <scope>NUCLEOTIDE SEQUENCE</scope>
    <source>
        <strain evidence="3">FC423</strain>
    </source>
</reference>
<proteinExistence type="predicted"/>
<dbReference type="PANTHER" id="PTHR13384">
    <property type="entry name" value="G PATCH DOMAIN-CONTAINING PROTEIN 1"/>
    <property type="match status" value="1"/>
</dbReference>
<feature type="compositionally biased region" description="Basic and acidic residues" evidence="1">
    <location>
        <begin position="838"/>
        <end position="853"/>
    </location>
</feature>
<evidence type="ECO:0000259" key="2">
    <source>
        <dbReference type="PROSITE" id="PS50174"/>
    </source>
</evidence>